<dbReference type="Proteomes" id="UP001201812">
    <property type="component" value="Unassembled WGS sequence"/>
</dbReference>
<dbReference type="GO" id="GO:0006508">
    <property type="term" value="P:proteolysis"/>
    <property type="evidence" value="ECO:0007669"/>
    <property type="project" value="InterPro"/>
</dbReference>
<accession>A0AAD4R537</accession>
<keyword evidence="3" id="KW-1185">Reference proteome</keyword>
<dbReference type="InterPro" id="IPR008758">
    <property type="entry name" value="Peptidase_S28"/>
</dbReference>
<protein>
    <submittedName>
        <fullName evidence="2">Serine carboxypeptidase s28 domain-containing protein</fullName>
    </submittedName>
</protein>
<evidence type="ECO:0000313" key="3">
    <source>
        <dbReference type="Proteomes" id="UP001201812"/>
    </source>
</evidence>
<dbReference type="AlphaFoldDB" id="A0AAD4R537"/>
<dbReference type="Gene3D" id="3.40.50.1820">
    <property type="entry name" value="alpha/beta hydrolase"/>
    <property type="match status" value="1"/>
</dbReference>
<organism evidence="2 3">
    <name type="scientific">Ditylenchus destructor</name>
    <dbReference type="NCBI Taxonomy" id="166010"/>
    <lineage>
        <taxon>Eukaryota</taxon>
        <taxon>Metazoa</taxon>
        <taxon>Ecdysozoa</taxon>
        <taxon>Nematoda</taxon>
        <taxon>Chromadorea</taxon>
        <taxon>Rhabditida</taxon>
        <taxon>Tylenchina</taxon>
        <taxon>Tylenchomorpha</taxon>
        <taxon>Sphaerularioidea</taxon>
        <taxon>Anguinidae</taxon>
        <taxon>Anguininae</taxon>
        <taxon>Ditylenchus</taxon>
    </lineage>
</organism>
<comment type="caution">
    <text evidence="2">The sequence shown here is derived from an EMBL/GenBank/DDBJ whole genome shotgun (WGS) entry which is preliminary data.</text>
</comment>
<dbReference type="GO" id="GO:0070008">
    <property type="term" value="F:serine-type exopeptidase activity"/>
    <property type="evidence" value="ECO:0007669"/>
    <property type="project" value="InterPro"/>
</dbReference>
<dbReference type="EMBL" id="JAKKPZ010000003">
    <property type="protein sequence ID" value="KAI1723578.1"/>
    <property type="molecule type" value="Genomic_DNA"/>
</dbReference>
<sequence length="439" mass="50120">MGYNLFESSNPVNFDIGTCIDVFGPEFNRTYTDAAVQSANDIYGGNENFNGTNVVFVNGSEDPWHVLSVLNDIPQNNVSSILMSGTSHCEDMMDQEKTTLSSAYFFYSTLRKAVGQSAASFNVEHFFTVCWVSQAALSTIFVVQWHCNGSLEFVLEQIFVSLPQYPEGKSTHKIITVFVIGSMTVTAIFNVMNWLLYPYDEYENLMDIELIIDVLHSFLSIYGQFVWRLVLGFFCLTTRAIALQLKDFNERLRIMLNKHATISGSFIVPSRALDDDLLDAFDEHNRLGERVQRMDEIFKVYTFVMLIGASSSTIFGFLAIIRQRSWIHSVFFIYDVLGCFVHLLGLCIFPAQIYTKFRAAQQILYRQTSLWINYDLKIYQIAKMFTENAGHSNVGITLWGYTLITKSLILTCISLVIPYVVLFLQLQMGTAYVSWRMEN</sequence>
<dbReference type="InterPro" id="IPR029058">
    <property type="entry name" value="AB_hydrolase_fold"/>
</dbReference>
<feature type="transmembrane region" description="Helical" evidence="1">
    <location>
        <begin position="225"/>
        <end position="245"/>
    </location>
</feature>
<dbReference type="GO" id="GO:0004180">
    <property type="term" value="F:carboxypeptidase activity"/>
    <property type="evidence" value="ECO:0007669"/>
    <property type="project" value="UniProtKB-KW"/>
</dbReference>
<keyword evidence="2" id="KW-0378">Hydrolase</keyword>
<keyword evidence="1" id="KW-0472">Membrane</keyword>
<keyword evidence="2" id="KW-0121">Carboxypeptidase</keyword>
<keyword evidence="1" id="KW-0812">Transmembrane</keyword>
<dbReference type="PANTHER" id="PTHR34492:SF2">
    <property type="entry name" value="G PROTEIN-COUPLED RECEPTOR"/>
    <property type="match status" value="1"/>
</dbReference>
<keyword evidence="2" id="KW-0645">Protease</keyword>
<name>A0AAD4R537_9BILA</name>
<proteinExistence type="predicted"/>
<dbReference type="Pfam" id="PF05577">
    <property type="entry name" value="Peptidase_S28"/>
    <property type="match status" value="1"/>
</dbReference>
<feature type="transmembrane region" description="Helical" evidence="1">
    <location>
        <begin position="174"/>
        <end position="197"/>
    </location>
</feature>
<feature type="transmembrane region" description="Helical" evidence="1">
    <location>
        <begin position="326"/>
        <end position="349"/>
    </location>
</feature>
<gene>
    <name evidence="2" type="ORF">DdX_03740</name>
</gene>
<dbReference type="PANTHER" id="PTHR34492">
    <property type="entry name" value="GUSTATORY RECEPTOR FAMILY"/>
    <property type="match status" value="1"/>
</dbReference>
<evidence type="ECO:0000256" key="1">
    <source>
        <dbReference type="SAM" id="Phobius"/>
    </source>
</evidence>
<feature type="transmembrane region" description="Helical" evidence="1">
    <location>
        <begin position="408"/>
        <end position="428"/>
    </location>
</feature>
<keyword evidence="1" id="KW-1133">Transmembrane helix</keyword>
<reference evidence="2" key="1">
    <citation type="submission" date="2022-01" db="EMBL/GenBank/DDBJ databases">
        <title>Genome Sequence Resource for Two Populations of Ditylenchus destructor, the Migratory Endoparasitic Phytonematode.</title>
        <authorList>
            <person name="Zhang H."/>
            <person name="Lin R."/>
            <person name="Xie B."/>
        </authorList>
    </citation>
    <scope>NUCLEOTIDE SEQUENCE</scope>
    <source>
        <strain evidence="2">BazhouSP</strain>
    </source>
</reference>
<evidence type="ECO:0000313" key="2">
    <source>
        <dbReference type="EMBL" id="KAI1723578.1"/>
    </source>
</evidence>
<feature type="transmembrane region" description="Helical" evidence="1">
    <location>
        <begin position="300"/>
        <end position="320"/>
    </location>
</feature>